<feature type="active site" evidence="4">
    <location>
        <position position="28"/>
    </location>
</feature>
<evidence type="ECO:0000256" key="3">
    <source>
        <dbReference type="ARBA" id="ARBA00048782"/>
    </source>
</evidence>
<keyword evidence="5" id="KW-0732">Signal</keyword>
<dbReference type="HAMAP" id="MF_01401">
    <property type="entry name" value="MsrA"/>
    <property type="match status" value="1"/>
</dbReference>
<evidence type="ECO:0000313" key="8">
    <source>
        <dbReference type="Proteomes" id="UP000179243"/>
    </source>
</evidence>
<sequence>MKYITTLLLLTFTLAGAMEETITLGGGCFWCMEAVFQNLKGVAKVESGYAGGKTANPTYEQVCSGETGHAEVVQITFDNQKIHLKEILEVFFALHDPTTMNRQGADTGTQYRSIILYQTKEQEKTAQEAIKKVDTEKIWDKPAITAVAPLSVFYKAEPNHQNYFAQHANQPYCRLVIAPKIQKLMRKFSVNLK</sequence>
<name>A0A1F7F1P1_UNCRA</name>
<protein>
    <recommendedName>
        <fullName evidence="4">Peptide methionine sulfoxide reductase MsrA</fullName>
        <shortName evidence="4">Protein-methionine-S-oxide reductase</shortName>
        <ecNumber evidence="4">1.8.4.11</ecNumber>
    </recommendedName>
    <alternativeName>
        <fullName evidence="4">Peptide-methionine (S)-S-oxide reductase</fullName>
        <shortName evidence="4">Peptide Met(O) reductase</shortName>
    </alternativeName>
</protein>
<dbReference type="PANTHER" id="PTHR43774">
    <property type="entry name" value="PEPTIDE METHIONINE SULFOXIDE REDUCTASE"/>
    <property type="match status" value="1"/>
</dbReference>
<feature type="signal peptide" evidence="5">
    <location>
        <begin position="1"/>
        <end position="17"/>
    </location>
</feature>
<feature type="chain" id="PRO_5009528325" description="Peptide methionine sulfoxide reductase MsrA" evidence="5">
    <location>
        <begin position="18"/>
        <end position="193"/>
    </location>
</feature>
<dbReference type="InterPro" id="IPR036509">
    <property type="entry name" value="Met_Sox_Rdtase_MsrA_sf"/>
</dbReference>
<proteinExistence type="inferred from homology"/>
<dbReference type="Pfam" id="PF01625">
    <property type="entry name" value="PMSR"/>
    <property type="match status" value="1"/>
</dbReference>
<gene>
    <name evidence="4" type="primary">msrA</name>
    <name evidence="7" type="ORF">A2519_21585</name>
</gene>
<organism evidence="7 8">
    <name type="scientific">Candidatus Raymondbacteria bacterium RIFOXYD12_FULL_49_13</name>
    <dbReference type="NCBI Taxonomy" id="1817890"/>
    <lineage>
        <taxon>Bacteria</taxon>
        <taxon>Raymondiibacteriota</taxon>
    </lineage>
</organism>
<evidence type="ECO:0000256" key="5">
    <source>
        <dbReference type="SAM" id="SignalP"/>
    </source>
</evidence>
<dbReference type="SUPFAM" id="SSF55068">
    <property type="entry name" value="Peptide methionine sulfoxide reductase"/>
    <property type="match status" value="1"/>
</dbReference>
<comment type="function">
    <text evidence="4">Has an important function as a repair enzyme for proteins that have been inactivated by oxidation. Catalyzes the reversible oxidation-reduction of methionine sulfoxide in proteins to methionine.</text>
</comment>
<dbReference type="EC" id="1.8.4.11" evidence="4"/>
<comment type="catalytic activity">
    <reaction evidence="2 4">
        <text>L-methionyl-[protein] + [thioredoxin]-disulfide + H2O = L-methionyl-(S)-S-oxide-[protein] + [thioredoxin]-dithiol</text>
        <dbReference type="Rhea" id="RHEA:14217"/>
        <dbReference type="Rhea" id="RHEA-COMP:10698"/>
        <dbReference type="Rhea" id="RHEA-COMP:10700"/>
        <dbReference type="Rhea" id="RHEA-COMP:12313"/>
        <dbReference type="Rhea" id="RHEA-COMP:12315"/>
        <dbReference type="ChEBI" id="CHEBI:15377"/>
        <dbReference type="ChEBI" id="CHEBI:16044"/>
        <dbReference type="ChEBI" id="CHEBI:29950"/>
        <dbReference type="ChEBI" id="CHEBI:44120"/>
        <dbReference type="ChEBI" id="CHEBI:50058"/>
        <dbReference type="EC" id="1.8.4.11"/>
    </reaction>
</comment>
<dbReference type="NCBIfam" id="TIGR00401">
    <property type="entry name" value="msrA"/>
    <property type="match status" value="1"/>
</dbReference>
<keyword evidence="1 4" id="KW-0560">Oxidoreductase</keyword>
<dbReference type="AlphaFoldDB" id="A0A1F7F1P1"/>
<evidence type="ECO:0000313" key="7">
    <source>
        <dbReference type="EMBL" id="OGK00580.1"/>
    </source>
</evidence>
<comment type="caution">
    <text evidence="7">The sequence shown here is derived from an EMBL/GenBank/DDBJ whole genome shotgun (WGS) entry which is preliminary data.</text>
</comment>
<evidence type="ECO:0000256" key="2">
    <source>
        <dbReference type="ARBA" id="ARBA00047806"/>
    </source>
</evidence>
<evidence type="ECO:0000259" key="6">
    <source>
        <dbReference type="Pfam" id="PF01625"/>
    </source>
</evidence>
<reference evidence="7 8" key="1">
    <citation type="journal article" date="2016" name="Nat. Commun.">
        <title>Thousands of microbial genomes shed light on interconnected biogeochemical processes in an aquifer system.</title>
        <authorList>
            <person name="Anantharaman K."/>
            <person name="Brown C.T."/>
            <person name="Hug L.A."/>
            <person name="Sharon I."/>
            <person name="Castelle C.J."/>
            <person name="Probst A.J."/>
            <person name="Thomas B.C."/>
            <person name="Singh A."/>
            <person name="Wilkins M.J."/>
            <person name="Karaoz U."/>
            <person name="Brodie E.L."/>
            <person name="Williams K.H."/>
            <person name="Hubbard S.S."/>
            <person name="Banfield J.F."/>
        </authorList>
    </citation>
    <scope>NUCLEOTIDE SEQUENCE [LARGE SCALE GENOMIC DNA]</scope>
</reference>
<dbReference type="GO" id="GO:0008113">
    <property type="term" value="F:peptide-methionine (S)-S-oxide reductase activity"/>
    <property type="evidence" value="ECO:0007669"/>
    <property type="project" value="UniProtKB-UniRule"/>
</dbReference>
<dbReference type="PANTHER" id="PTHR43774:SF1">
    <property type="entry name" value="PEPTIDE METHIONINE SULFOXIDE REDUCTASE MSRA 2"/>
    <property type="match status" value="1"/>
</dbReference>
<evidence type="ECO:0000256" key="1">
    <source>
        <dbReference type="ARBA" id="ARBA00023002"/>
    </source>
</evidence>
<comment type="catalytic activity">
    <reaction evidence="3 4">
        <text>[thioredoxin]-disulfide + L-methionine + H2O = L-methionine (S)-S-oxide + [thioredoxin]-dithiol</text>
        <dbReference type="Rhea" id="RHEA:19993"/>
        <dbReference type="Rhea" id="RHEA-COMP:10698"/>
        <dbReference type="Rhea" id="RHEA-COMP:10700"/>
        <dbReference type="ChEBI" id="CHEBI:15377"/>
        <dbReference type="ChEBI" id="CHEBI:29950"/>
        <dbReference type="ChEBI" id="CHEBI:50058"/>
        <dbReference type="ChEBI" id="CHEBI:57844"/>
        <dbReference type="ChEBI" id="CHEBI:58772"/>
        <dbReference type="EC" id="1.8.4.11"/>
    </reaction>
</comment>
<dbReference type="GO" id="GO:0033744">
    <property type="term" value="F:L-methionine:thioredoxin-disulfide S-oxidoreductase activity"/>
    <property type="evidence" value="ECO:0007669"/>
    <property type="project" value="RHEA"/>
</dbReference>
<dbReference type="Proteomes" id="UP000179243">
    <property type="component" value="Unassembled WGS sequence"/>
</dbReference>
<dbReference type="EMBL" id="MFYX01000144">
    <property type="protein sequence ID" value="OGK00580.1"/>
    <property type="molecule type" value="Genomic_DNA"/>
</dbReference>
<comment type="similarity">
    <text evidence="4">Belongs to the MsrA Met sulfoxide reductase family.</text>
</comment>
<feature type="domain" description="Peptide methionine sulphoxide reductase MsrA" evidence="6">
    <location>
        <begin position="21"/>
        <end position="173"/>
    </location>
</feature>
<accession>A0A1F7F1P1</accession>
<evidence type="ECO:0000256" key="4">
    <source>
        <dbReference type="HAMAP-Rule" id="MF_01401"/>
    </source>
</evidence>
<dbReference type="InterPro" id="IPR002569">
    <property type="entry name" value="Met_Sox_Rdtase_MsrA_dom"/>
</dbReference>
<dbReference type="Gene3D" id="3.30.1060.10">
    <property type="entry name" value="Peptide methionine sulphoxide reductase MsrA"/>
    <property type="match status" value="1"/>
</dbReference>